<protein>
    <recommendedName>
        <fullName evidence="1">Sld7 C-terminal domain-containing protein</fullName>
    </recommendedName>
</protein>
<organism evidence="2 3">
    <name type="scientific">Smittium megazygosporum</name>
    <dbReference type="NCBI Taxonomy" id="133381"/>
    <lineage>
        <taxon>Eukaryota</taxon>
        <taxon>Fungi</taxon>
        <taxon>Fungi incertae sedis</taxon>
        <taxon>Zoopagomycota</taxon>
        <taxon>Kickxellomycotina</taxon>
        <taxon>Harpellomycetes</taxon>
        <taxon>Harpellales</taxon>
        <taxon>Legeriomycetaceae</taxon>
        <taxon>Smittium</taxon>
    </lineage>
</organism>
<name>A0A2T9ZAL3_9FUNG</name>
<reference evidence="2 3" key="1">
    <citation type="journal article" date="2018" name="MBio">
        <title>Comparative Genomics Reveals the Core Gene Toolbox for the Fungus-Insect Symbiosis.</title>
        <authorList>
            <person name="Wang Y."/>
            <person name="Stata M."/>
            <person name="Wang W."/>
            <person name="Stajich J.E."/>
            <person name="White M.M."/>
            <person name="Moncalvo J.M."/>
        </authorList>
    </citation>
    <scope>NUCLEOTIDE SEQUENCE [LARGE SCALE GENOMIC DNA]</scope>
    <source>
        <strain evidence="2 3">SC-DP-2</strain>
    </source>
</reference>
<evidence type="ECO:0000259" key="1">
    <source>
        <dbReference type="Pfam" id="PF18596"/>
    </source>
</evidence>
<keyword evidence="3" id="KW-1185">Reference proteome</keyword>
<dbReference type="AlphaFoldDB" id="A0A2T9ZAL3"/>
<evidence type="ECO:0000313" key="3">
    <source>
        <dbReference type="Proteomes" id="UP000245609"/>
    </source>
</evidence>
<evidence type="ECO:0000313" key="2">
    <source>
        <dbReference type="EMBL" id="PVV01636.1"/>
    </source>
</evidence>
<proteinExistence type="predicted"/>
<dbReference type="EMBL" id="MBFS01000926">
    <property type="protein sequence ID" value="PVV01636.1"/>
    <property type="molecule type" value="Genomic_DNA"/>
</dbReference>
<comment type="caution">
    <text evidence="2">The sequence shown here is derived from an EMBL/GenBank/DDBJ whole genome shotgun (WGS) entry which is preliminary data.</text>
</comment>
<dbReference type="Proteomes" id="UP000245609">
    <property type="component" value="Unassembled WGS sequence"/>
</dbReference>
<sequence>MEIFWSGLATFLDRKISADVVVSAISTCSDIFEPARIKRLEFLGLVDLESTSKYYVDNSLGSLEIFLGNLEYLETATVAETFYSFLEQMIDDKSYSTGWYSAFVLSPSPPDFLTHYPIIIYPFEAQGSKVSLRAVFLDSFQASSLNLKIFQNSNVELRVPCDSDIQKMYEEQIQIIDDLDKYKDIHFNKKLKTTKDNMQKRSPIVTQQKAPRKELSQKEIEEKNKKILKQLIIIELKMKKILRNNPEFDELWCQIYKSSRFALRKKLSTTVLSLGDLQMIVAKNTDLYCS</sequence>
<dbReference type="Pfam" id="PF18596">
    <property type="entry name" value="Sld7_C"/>
    <property type="match status" value="1"/>
</dbReference>
<feature type="domain" description="Sld7 C-terminal" evidence="1">
    <location>
        <begin position="221"/>
        <end position="289"/>
    </location>
</feature>
<gene>
    <name evidence="2" type="ORF">BB560_003938</name>
</gene>
<accession>A0A2T9ZAL3</accession>
<dbReference type="InterPro" id="IPR041260">
    <property type="entry name" value="Sld7_C"/>
</dbReference>